<dbReference type="RefSeq" id="WP_038642161.1">
    <property type="nucleotide sequence ID" value="NZ_CP009888.1"/>
</dbReference>
<dbReference type="EMBL" id="CP009888">
    <property type="protein sequence ID" value="AIY65862.1"/>
    <property type="molecule type" value="Genomic_DNA"/>
</dbReference>
<keyword evidence="1" id="KW-0472">Membrane</keyword>
<feature type="transmembrane region" description="Helical" evidence="1">
    <location>
        <begin position="20"/>
        <end position="40"/>
    </location>
</feature>
<evidence type="ECO:0000313" key="3">
    <source>
        <dbReference type="Proteomes" id="UP000030341"/>
    </source>
</evidence>
<evidence type="ECO:0000256" key="1">
    <source>
        <dbReference type="SAM" id="Phobius"/>
    </source>
</evidence>
<keyword evidence="1" id="KW-1133">Transmembrane helix</keyword>
<dbReference type="OrthoDB" id="10015599at2"/>
<gene>
    <name evidence="2" type="ORF">OM33_12540</name>
</gene>
<dbReference type="HOGENOM" id="CLU_1073115_0_0_6"/>
<keyword evidence="1" id="KW-0812">Transmembrane</keyword>
<dbReference type="KEGG" id="pseo:OM33_12540"/>
<proteinExistence type="predicted"/>
<evidence type="ECO:0000313" key="2">
    <source>
        <dbReference type="EMBL" id="AIY65862.1"/>
    </source>
</evidence>
<dbReference type="AlphaFoldDB" id="A0A0A7EIQ4"/>
<organism evidence="2 3">
    <name type="scientific">Pseudoalteromonas piratica</name>
    <dbReference type="NCBI Taxonomy" id="1348114"/>
    <lineage>
        <taxon>Bacteria</taxon>
        <taxon>Pseudomonadati</taxon>
        <taxon>Pseudomonadota</taxon>
        <taxon>Gammaproteobacteria</taxon>
        <taxon>Alteromonadales</taxon>
        <taxon>Pseudoalteromonadaceae</taxon>
        <taxon>Pseudoalteromonas</taxon>
    </lineage>
</organism>
<name>A0A0A7EIQ4_9GAMM</name>
<sequence length="259" mass="30245">MDFNQTSNNLMDEFRRNTGVLLPITKFILSNTLILSLLLVVPFKIFFWVYQIGYLSTFGINYDLILRNSIEAQGLWGEIFYSFVEIVVYPFWFFITLCLLFASLGFYRSIRRYFRKVNIFKSKKETAQKKVQSRFKRKLRIFISICEKGEAKVFNMATSSYLVSVLFFFLLSGLLISAIFVHDKSSAQSKIRLEEFKTNGTCNDGWGQSGCYRIMKGGKKYDGYLITMTEHNIYLMTNDSLVIIPKDDNVIVTREVNYR</sequence>
<protein>
    <submittedName>
        <fullName evidence="2">Uncharacterized protein</fullName>
    </submittedName>
</protein>
<feature type="transmembrane region" description="Helical" evidence="1">
    <location>
        <begin position="161"/>
        <end position="181"/>
    </location>
</feature>
<dbReference type="Proteomes" id="UP000030341">
    <property type="component" value="Chromosome 1"/>
</dbReference>
<feature type="transmembrane region" description="Helical" evidence="1">
    <location>
        <begin position="86"/>
        <end position="107"/>
    </location>
</feature>
<keyword evidence="3" id="KW-1185">Reference proteome</keyword>
<accession>A0A0A7EIQ4</accession>
<reference evidence="2 3" key="1">
    <citation type="submission" date="2014-11" db="EMBL/GenBank/DDBJ databases">
        <title>Complete Genome Sequence of Pseudoalteromonas sp. Strain OCN003 Isolated from Kaneohe Bay, Oahu, Hawaii.</title>
        <authorList>
            <person name="Beurmann S."/>
            <person name="Videau P."/>
            <person name="Ushijima B."/>
            <person name="Smith A.M."/>
            <person name="Aeby G.S."/>
            <person name="Callahan S.M."/>
            <person name="Belcaid M."/>
        </authorList>
    </citation>
    <scope>NUCLEOTIDE SEQUENCE [LARGE SCALE GENOMIC DNA]</scope>
    <source>
        <strain evidence="2 3">OCN003</strain>
    </source>
</reference>